<dbReference type="EMBL" id="JBEGDP010000002">
    <property type="protein sequence ID" value="MEQ7846105.1"/>
    <property type="molecule type" value="Genomic_DNA"/>
</dbReference>
<evidence type="ECO:0000256" key="1">
    <source>
        <dbReference type="SAM" id="MobiDB-lite"/>
    </source>
</evidence>
<keyword evidence="3" id="KW-1185">Reference proteome</keyword>
<name>A0ABV1NUC8_9ACTN</name>
<dbReference type="RefSeq" id="WP_193660770.1">
    <property type="nucleotide sequence ID" value="NZ_BAAAMM010000007.1"/>
</dbReference>
<comment type="caution">
    <text evidence="2">The sequence shown here is derived from an EMBL/GenBank/DDBJ whole genome shotgun (WGS) entry which is preliminary data.</text>
</comment>
<dbReference type="Proteomes" id="UP001482520">
    <property type="component" value="Unassembled WGS sequence"/>
</dbReference>
<feature type="region of interest" description="Disordered" evidence="1">
    <location>
        <begin position="44"/>
        <end position="67"/>
    </location>
</feature>
<proteinExistence type="predicted"/>
<evidence type="ECO:0000313" key="3">
    <source>
        <dbReference type="Proteomes" id="UP001482520"/>
    </source>
</evidence>
<feature type="compositionally biased region" description="Basic and acidic residues" evidence="1">
    <location>
        <begin position="44"/>
        <end position="53"/>
    </location>
</feature>
<protein>
    <submittedName>
        <fullName evidence="2">Uncharacterized protein</fullName>
    </submittedName>
</protein>
<accession>A0ABV1NUC8</accession>
<evidence type="ECO:0000313" key="2">
    <source>
        <dbReference type="EMBL" id="MEQ7846105.1"/>
    </source>
</evidence>
<organism evidence="2 3">
    <name type="scientific">Nocardioides kribbensis</name>
    <dbReference type="NCBI Taxonomy" id="305517"/>
    <lineage>
        <taxon>Bacteria</taxon>
        <taxon>Bacillati</taxon>
        <taxon>Actinomycetota</taxon>
        <taxon>Actinomycetes</taxon>
        <taxon>Propionibacteriales</taxon>
        <taxon>Nocardioidaceae</taxon>
        <taxon>Nocardioides</taxon>
    </lineage>
</organism>
<gene>
    <name evidence="2" type="ORF">V6R90_02365</name>
</gene>
<reference evidence="2 3" key="1">
    <citation type="submission" date="2024-02" db="EMBL/GenBank/DDBJ databases">
        <title>Full genome sequence of Nocardioides kribbensis.</title>
        <authorList>
            <person name="Poletto B.L."/>
            <person name="Silva G."/>
            <person name="Galante D."/>
            <person name="Campos K.R."/>
            <person name="Santos M.B.N."/>
            <person name="Sacchi C.T."/>
        </authorList>
    </citation>
    <scope>NUCLEOTIDE SEQUENCE [LARGE SCALE GENOMIC DNA]</scope>
    <source>
        <strain evidence="2 3">O4R</strain>
    </source>
</reference>
<sequence>MSRVLLLGIAAVLIATTSGLAGYVLGRAEVSACQEDLRTTIEALERSQSRAPDDSAVYGVSGGSCLR</sequence>